<organism evidence="1 2">
    <name type="scientific">Motilimonas pumila</name>
    <dbReference type="NCBI Taxonomy" id="2303987"/>
    <lineage>
        <taxon>Bacteria</taxon>
        <taxon>Pseudomonadati</taxon>
        <taxon>Pseudomonadota</taxon>
        <taxon>Gammaproteobacteria</taxon>
        <taxon>Alteromonadales</taxon>
        <taxon>Alteromonadales genera incertae sedis</taxon>
        <taxon>Motilimonas</taxon>
    </lineage>
</organism>
<comment type="caution">
    <text evidence="1">The sequence shown here is derived from an EMBL/GenBank/DDBJ whole genome shotgun (WGS) entry which is preliminary data.</text>
</comment>
<reference evidence="1 2" key="1">
    <citation type="submission" date="2018-09" db="EMBL/GenBank/DDBJ databases">
        <authorList>
            <person name="Wang F."/>
        </authorList>
    </citation>
    <scope>NUCLEOTIDE SEQUENCE [LARGE SCALE GENOMIC DNA]</scope>
    <source>
        <strain evidence="1 2">PLHSC7-2</strain>
    </source>
</reference>
<sequence>METQLSKKTAYIESTLAFYFNGKFESNFHSLGSDETSLNGWANMASLFQLVSNDIANEHRYNLFTLVEDLYTAVEVDLMFGEKIEGIELEDILDGHGEDMSYLFEQ</sequence>
<protein>
    <submittedName>
        <fullName evidence="1">Uncharacterized protein</fullName>
    </submittedName>
</protein>
<accession>A0A418YIT7</accession>
<evidence type="ECO:0000313" key="1">
    <source>
        <dbReference type="EMBL" id="RJG50424.1"/>
    </source>
</evidence>
<dbReference type="Proteomes" id="UP000283255">
    <property type="component" value="Unassembled WGS sequence"/>
</dbReference>
<proteinExistence type="predicted"/>
<dbReference type="AlphaFoldDB" id="A0A418YIT7"/>
<dbReference type="EMBL" id="QZCH01000002">
    <property type="protein sequence ID" value="RJG50424.1"/>
    <property type="molecule type" value="Genomic_DNA"/>
</dbReference>
<gene>
    <name evidence="1" type="ORF">D1Z90_02790</name>
</gene>
<evidence type="ECO:0000313" key="2">
    <source>
        <dbReference type="Proteomes" id="UP000283255"/>
    </source>
</evidence>
<keyword evidence="2" id="KW-1185">Reference proteome</keyword>
<reference evidence="1 2" key="2">
    <citation type="submission" date="2019-01" db="EMBL/GenBank/DDBJ databases">
        <title>Motilimonas pumilus sp. nov., isolated from the gut of sea cucumber (Apostichopus japonicus).</title>
        <authorList>
            <person name="Wang F.-Q."/>
            <person name="Ren L.-H."/>
            <person name="Lin Y.-W."/>
            <person name="Sun G.-H."/>
            <person name="Du Z.-J."/>
            <person name="Zhao J.-X."/>
            <person name="Liu X.-J."/>
            <person name="Liu L.-J."/>
        </authorList>
    </citation>
    <scope>NUCLEOTIDE SEQUENCE [LARGE SCALE GENOMIC DNA]</scope>
    <source>
        <strain evidence="1 2">PLHSC7-2</strain>
    </source>
</reference>
<name>A0A418YIT7_9GAMM</name>